<evidence type="ECO:0000259" key="3">
    <source>
        <dbReference type="Pfam" id="PF03107"/>
    </source>
</evidence>
<evidence type="ECO:0000256" key="2">
    <source>
        <dbReference type="SAM" id="MobiDB-lite"/>
    </source>
</evidence>
<accession>A0ABC9B045</accession>
<gene>
    <name evidence="4" type="ORF">URODEC1_LOCUS60548</name>
</gene>
<evidence type="ECO:0000256" key="1">
    <source>
        <dbReference type="ARBA" id="ARBA00022737"/>
    </source>
</evidence>
<name>A0ABC9B045_9POAL</name>
<dbReference type="InterPro" id="IPR046349">
    <property type="entry name" value="C1-like_sf"/>
</dbReference>
<proteinExistence type="predicted"/>
<dbReference type="InterPro" id="IPR004146">
    <property type="entry name" value="DC1"/>
</dbReference>
<feature type="region of interest" description="Disordered" evidence="2">
    <location>
        <begin position="1"/>
        <end position="25"/>
    </location>
</feature>
<dbReference type="Proteomes" id="UP001497457">
    <property type="component" value="Chromosome 24b"/>
</dbReference>
<dbReference type="AlphaFoldDB" id="A0ABC9B045"/>
<dbReference type="EMBL" id="OZ075134">
    <property type="protein sequence ID" value="CAL4991191.1"/>
    <property type="molecule type" value="Genomic_DNA"/>
</dbReference>
<evidence type="ECO:0000313" key="4">
    <source>
        <dbReference type="EMBL" id="CAL4991191.1"/>
    </source>
</evidence>
<keyword evidence="5" id="KW-1185">Reference proteome</keyword>
<organism evidence="4 5">
    <name type="scientific">Urochloa decumbens</name>
    <dbReference type="NCBI Taxonomy" id="240449"/>
    <lineage>
        <taxon>Eukaryota</taxon>
        <taxon>Viridiplantae</taxon>
        <taxon>Streptophyta</taxon>
        <taxon>Embryophyta</taxon>
        <taxon>Tracheophyta</taxon>
        <taxon>Spermatophyta</taxon>
        <taxon>Magnoliopsida</taxon>
        <taxon>Liliopsida</taxon>
        <taxon>Poales</taxon>
        <taxon>Poaceae</taxon>
        <taxon>PACMAD clade</taxon>
        <taxon>Panicoideae</taxon>
        <taxon>Panicodae</taxon>
        <taxon>Paniceae</taxon>
        <taxon>Melinidinae</taxon>
        <taxon>Urochloa</taxon>
    </lineage>
</organism>
<feature type="domain" description="DC1" evidence="3">
    <location>
        <begin position="29"/>
        <end position="72"/>
    </location>
</feature>
<reference evidence="4 5" key="2">
    <citation type="submission" date="2024-10" db="EMBL/GenBank/DDBJ databases">
        <authorList>
            <person name="Ryan C."/>
        </authorList>
    </citation>
    <scope>NUCLEOTIDE SEQUENCE [LARGE SCALE GENOMIC DNA]</scope>
</reference>
<dbReference type="PANTHER" id="PTHR47841:SF7">
    <property type="entry name" value="CYSTEINE_HISTIDINE-RICH C1 DOMAIN PROTEIN"/>
    <property type="match status" value="1"/>
</dbReference>
<sequence>MQAGGVEMASWGRGNNFRPPQRISGSGVHPQHDLLLVNYHNAVGSCNICNGPFAGLHYSCGYCMFNVHVACIFAPPHPVVGPNVQLQPQPQHVVVGPSFKQQPQHGVAGPNVQVPPNAILPPRPMKGLKALIASTAITTVVTSVVGGAVSEIIHSVMHDDDDGDDY</sequence>
<reference evidence="5" key="1">
    <citation type="submission" date="2024-06" db="EMBL/GenBank/DDBJ databases">
        <authorList>
            <person name="Ryan C."/>
        </authorList>
    </citation>
    <scope>NUCLEOTIDE SEQUENCE [LARGE SCALE GENOMIC DNA]</scope>
</reference>
<evidence type="ECO:0000313" key="5">
    <source>
        <dbReference type="Proteomes" id="UP001497457"/>
    </source>
</evidence>
<dbReference type="SUPFAM" id="SSF57889">
    <property type="entry name" value="Cysteine-rich domain"/>
    <property type="match status" value="1"/>
</dbReference>
<keyword evidence="1" id="KW-0677">Repeat</keyword>
<protein>
    <recommendedName>
        <fullName evidence="3">DC1 domain-containing protein</fullName>
    </recommendedName>
</protein>
<dbReference type="PANTHER" id="PTHR47841">
    <property type="entry name" value="DIACYLGLYCEROL KINASE THETA-LIKE-RELATED"/>
    <property type="match status" value="1"/>
</dbReference>
<dbReference type="Pfam" id="PF03107">
    <property type="entry name" value="C1_2"/>
    <property type="match status" value="1"/>
</dbReference>